<dbReference type="GO" id="GO:0031956">
    <property type="term" value="F:medium-chain fatty acid-CoA ligase activity"/>
    <property type="evidence" value="ECO:0007669"/>
    <property type="project" value="TreeGrafter"/>
</dbReference>
<dbReference type="Gene3D" id="3.30.300.30">
    <property type="match status" value="1"/>
</dbReference>
<reference evidence="9 11" key="2">
    <citation type="submission" date="2020-02" db="EMBL/GenBank/DDBJ databases">
        <title>Genome sequence of Parvularcula flava strain NH6-79.</title>
        <authorList>
            <person name="Abdul Karim M.H."/>
            <person name="Lam M.Q."/>
            <person name="Chen S.J."/>
            <person name="Yahya A."/>
            <person name="Shahir S."/>
            <person name="Shamsir M.S."/>
            <person name="Chong C.S."/>
        </authorList>
    </citation>
    <scope>NUCLEOTIDE SEQUENCE [LARGE SCALE GENOMIC DNA]</scope>
    <source>
        <strain evidence="9 11">NH6-79</strain>
    </source>
</reference>
<gene>
    <name evidence="9" type="ORF">FF098_012195</name>
    <name evidence="8" type="ORF">GCM10011355_24500</name>
</gene>
<dbReference type="Proteomes" id="UP000621856">
    <property type="component" value="Unassembled WGS sequence"/>
</dbReference>
<dbReference type="GO" id="GO:0006631">
    <property type="term" value="P:fatty acid metabolic process"/>
    <property type="evidence" value="ECO:0007669"/>
    <property type="project" value="TreeGrafter"/>
</dbReference>
<keyword evidence="2 8" id="KW-0436">Ligase</keyword>
<dbReference type="InterPro" id="IPR000873">
    <property type="entry name" value="AMP-dep_synth/lig_dom"/>
</dbReference>
<dbReference type="EMBL" id="BMGZ01000002">
    <property type="protein sequence ID" value="GGH99172.1"/>
    <property type="molecule type" value="Genomic_DNA"/>
</dbReference>
<reference evidence="8" key="3">
    <citation type="submission" date="2020-09" db="EMBL/GenBank/DDBJ databases">
        <authorList>
            <person name="Sun Q."/>
            <person name="Zhou Y."/>
        </authorList>
    </citation>
    <scope>NUCLEOTIDE SEQUENCE</scope>
    <source>
        <strain evidence="8">CGMCC 1.14984</strain>
    </source>
</reference>
<dbReference type="FunFam" id="3.30.300.30:FF:000008">
    <property type="entry name" value="2,3-dihydroxybenzoate-AMP ligase"/>
    <property type="match status" value="1"/>
</dbReference>
<dbReference type="PANTHER" id="PTHR43201:SF5">
    <property type="entry name" value="MEDIUM-CHAIN ACYL-COA LIGASE ACSF2, MITOCHONDRIAL"/>
    <property type="match status" value="1"/>
</dbReference>
<proteinExistence type="inferred from homology"/>
<protein>
    <recommendedName>
        <fullName evidence="5">3-methylmercaptopropionyl-CoA ligase</fullName>
        <ecNumber evidence="4">6.2.1.44</ecNumber>
    </recommendedName>
</protein>
<dbReference type="SUPFAM" id="SSF56801">
    <property type="entry name" value="Acetyl-CoA synthetase-like"/>
    <property type="match status" value="1"/>
</dbReference>
<evidence type="ECO:0000256" key="2">
    <source>
        <dbReference type="ARBA" id="ARBA00022598"/>
    </source>
</evidence>
<dbReference type="EMBL" id="VCJR02000002">
    <property type="protein sequence ID" value="NHK28671.1"/>
    <property type="molecule type" value="Genomic_DNA"/>
</dbReference>
<organism evidence="8 10">
    <name type="scientific">Aquisalinus luteolus</name>
    <dbReference type="NCBI Taxonomy" id="1566827"/>
    <lineage>
        <taxon>Bacteria</taxon>
        <taxon>Pseudomonadati</taxon>
        <taxon>Pseudomonadota</taxon>
        <taxon>Alphaproteobacteria</taxon>
        <taxon>Parvularculales</taxon>
        <taxon>Parvularculaceae</taxon>
        <taxon>Aquisalinus</taxon>
    </lineage>
</organism>
<dbReference type="InterPro" id="IPR025110">
    <property type="entry name" value="AMP-bd_C"/>
</dbReference>
<dbReference type="InterPro" id="IPR020845">
    <property type="entry name" value="AMP-binding_CS"/>
</dbReference>
<evidence type="ECO:0000313" key="9">
    <source>
        <dbReference type="EMBL" id="NHK28671.1"/>
    </source>
</evidence>
<evidence type="ECO:0000256" key="4">
    <source>
        <dbReference type="ARBA" id="ARBA00066616"/>
    </source>
</evidence>
<dbReference type="Pfam" id="PF00501">
    <property type="entry name" value="AMP-binding"/>
    <property type="match status" value="1"/>
</dbReference>
<dbReference type="EC" id="6.2.1.44" evidence="4"/>
<feature type="domain" description="AMP-dependent synthetase/ligase" evidence="6">
    <location>
        <begin position="8"/>
        <end position="360"/>
    </location>
</feature>
<evidence type="ECO:0000256" key="3">
    <source>
        <dbReference type="ARBA" id="ARBA00051915"/>
    </source>
</evidence>
<feature type="domain" description="AMP-binding enzyme C-terminal" evidence="7">
    <location>
        <begin position="411"/>
        <end position="486"/>
    </location>
</feature>
<dbReference type="InterPro" id="IPR045851">
    <property type="entry name" value="AMP-bd_C_sf"/>
</dbReference>
<evidence type="ECO:0000259" key="7">
    <source>
        <dbReference type="Pfam" id="PF13193"/>
    </source>
</evidence>
<evidence type="ECO:0000313" key="8">
    <source>
        <dbReference type="EMBL" id="GGH99172.1"/>
    </source>
</evidence>
<dbReference type="Proteomes" id="UP000818603">
    <property type="component" value="Unassembled WGS sequence"/>
</dbReference>
<sequence>MDQIPDLLQKSAELSPDKCALEEWETGASVTYRALQDRAGRAASILKHNGIGEGDRVAIACRNRIAFFEVLFACARLGAILVPLNWRMPSAEMAGLFALTEPKIVLSGAEDLETVRQAAPGLPLIGLDDPSADGYAARMTAASPLPPRPFWTSSDCWYLLFTSGTTGRPKAVIQTYGMALANSVNIGRAIGLNAGDTTLNFLPLFHTAGINLHTLPTLFEGGSVLIIPGFDAGTVLSLAAAGRFQTIFAVPTVYQALADHPFFPVTDLSAVRHWGCGGAPLPDHLVRLYAERDIMVCNGMGMTETGPTLFLMQPEDVTAKIGSIGKPQLLSRVRIARAESGDGNVGEFQIRGPAVTPGYWRDEEATRDAFTEDGWLKSGDLGWIDEDGFYYAAGRSKEMYISGGENVYPKEVENVLCAHPGIVDAAVIGIPDKQWGEVGKAFIQPAEDSKLDETAFRDWCRQNLAAYKVPQHFTVVQDFPRTAAGKIQKHLLPGTGQNG</sequence>
<accession>A0A8J3A829</accession>
<reference evidence="8" key="1">
    <citation type="journal article" date="2014" name="Int. J. Syst. Evol. Microbiol.">
        <title>Complete genome sequence of Corynebacterium casei LMG S-19264T (=DSM 44701T), isolated from a smear-ripened cheese.</title>
        <authorList>
            <consortium name="US DOE Joint Genome Institute (JGI-PGF)"/>
            <person name="Walter F."/>
            <person name="Albersmeier A."/>
            <person name="Kalinowski J."/>
            <person name="Ruckert C."/>
        </authorList>
    </citation>
    <scope>NUCLEOTIDE SEQUENCE</scope>
    <source>
        <strain evidence="8">CGMCC 1.14984</strain>
    </source>
</reference>
<dbReference type="AlphaFoldDB" id="A0A8J3A829"/>
<keyword evidence="11" id="KW-1185">Reference proteome</keyword>
<comment type="catalytic activity">
    <reaction evidence="3">
        <text>3-(methylsulfanyl)propanoate + ATP + CoA = 3-(methylsulfanyl)propanoyl-CoA + AMP + diphosphate</text>
        <dbReference type="Rhea" id="RHEA:43052"/>
        <dbReference type="ChEBI" id="CHEBI:30616"/>
        <dbReference type="ChEBI" id="CHEBI:33019"/>
        <dbReference type="ChEBI" id="CHEBI:49016"/>
        <dbReference type="ChEBI" id="CHEBI:57287"/>
        <dbReference type="ChEBI" id="CHEBI:82815"/>
        <dbReference type="ChEBI" id="CHEBI:456215"/>
        <dbReference type="EC" id="6.2.1.44"/>
    </reaction>
    <physiologicalReaction direction="left-to-right" evidence="3">
        <dbReference type="Rhea" id="RHEA:43053"/>
    </physiologicalReaction>
</comment>
<dbReference type="PROSITE" id="PS00455">
    <property type="entry name" value="AMP_BINDING"/>
    <property type="match status" value="1"/>
</dbReference>
<evidence type="ECO:0000313" key="11">
    <source>
        <dbReference type="Proteomes" id="UP000818603"/>
    </source>
</evidence>
<name>A0A8J3A829_9PROT</name>
<evidence type="ECO:0000313" key="10">
    <source>
        <dbReference type="Proteomes" id="UP000621856"/>
    </source>
</evidence>
<dbReference type="PANTHER" id="PTHR43201">
    <property type="entry name" value="ACYL-COA SYNTHETASE"/>
    <property type="match status" value="1"/>
</dbReference>
<comment type="caution">
    <text evidence="8">The sequence shown here is derived from an EMBL/GenBank/DDBJ whole genome shotgun (WGS) entry which is preliminary data.</text>
</comment>
<evidence type="ECO:0000256" key="5">
    <source>
        <dbReference type="ARBA" id="ARBA00067668"/>
    </source>
</evidence>
<dbReference type="Pfam" id="PF13193">
    <property type="entry name" value="AMP-binding_C"/>
    <property type="match status" value="1"/>
</dbReference>
<dbReference type="Gene3D" id="3.40.50.12780">
    <property type="entry name" value="N-terminal domain of ligase-like"/>
    <property type="match status" value="1"/>
</dbReference>
<comment type="similarity">
    <text evidence="1">Belongs to the ATP-dependent AMP-binding enzyme family.</text>
</comment>
<dbReference type="InterPro" id="IPR042099">
    <property type="entry name" value="ANL_N_sf"/>
</dbReference>
<evidence type="ECO:0000259" key="6">
    <source>
        <dbReference type="Pfam" id="PF00501"/>
    </source>
</evidence>
<dbReference type="RefSeq" id="WP_155140871.1">
    <property type="nucleotide sequence ID" value="NZ_BMGZ01000002.1"/>
</dbReference>
<evidence type="ECO:0000256" key="1">
    <source>
        <dbReference type="ARBA" id="ARBA00006432"/>
    </source>
</evidence>